<evidence type="ECO:0000256" key="5">
    <source>
        <dbReference type="ARBA" id="ARBA00022723"/>
    </source>
</evidence>
<dbReference type="SUPFAM" id="SSF64438">
    <property type="entry name" value="CNF1/YfiH-like putative cysteine hydrolases"/>
    <property type="match status" value="1"/>
</dbReference>
<name>A0A9D2B3M7_9FIRM</name>
<organism evidence="12 13">
    <name type="scientific">Candidatus Blautia gallistercoris</name>
    <dbReference type="NCBI Taxonomy" id="2838490"/>
    <lineage>
        <taxon>Bacteria</taxon>
        <taxon>Bacillati</taxon>
        <taxon>Bacillota</taxon>
        <taxon>Clostridia</taxon>
        <taxon>Lachnospirales</taxon>
        <taxon>Lachnospiraceae</taxon>
        <taxon>Blautia</taxon>
    </lineage>
</organism>
<evidence type="ECO:0000256" key="7">
    <source>
        <dbReference type="ARBA" id="ARBA00022833"/>
    </source>
</evidence>
<comment type="catalytic activity">
    <reaction evidence="10">
        <text>S-methyl-5'-thioadenosine + phosphate = 5-(methylsulfanyl)-alpha-D-ribose 1-phosphate + adenine</text>
        <dbReference type="Rhea" id="RHEA:11852"/>
        <dbReference type="ChEBI" id="CHEBI:16708"/>
        <dbReference type="ChEBI" id="CHEBI:17509"/>
        <dbReference type="ChEBI" id="CHEBI:43474"/>
        <dbReference type="ChEBI" id="CHEBI:58533"/>
        <dbReference type="EC" id="2.4.2.28"/>
    </reaction>
    <physiologicalReaction direction="left-to-right" evidence="10">
        <dbReference type="Rhea" id="RHEA:11853"/>
    </physiologicalReaction>
</comment>
<dbReference type="CDD" id="cd16833">
    <property type="entry name" value="YfiH"/>
    <property type="match status" value="1"/>
</dbReference>
<comment type="caution">
    <text evidence="12">The sequence shown here is derived from an EMBL/GenBank/DDBJ whole genome shotgun (WGS) entry which is preliminary data.</text>
</comment>
<comment type="function">
    <text evidence="2">Purine nucleoside enzyme that catalyzes the phosphorolysis of adenosine and inosine nucleosides, yielding D-ribose 1-phosphate and the respective free bases, adenine and hypoxanthine. Also catalyzes the phosphorolysis of S-methyl-5'-thioadenosine into adenine and S-methyl-5-thio-alpha-D-ribose 1-phosphate. Also has adenosine deaminase activity.</text>
</comment>
<dbReference type="PANTHER" id="PTHR30616:SF2">
    <property type="entry name" value="PURINE NUCLEOSIDE PHOSPHORYLASE LACC1"/>
    <property type="match status" value="1"/>
</dbReference>
<dbReference type="NCBIfam" id="TIGR00726">
    <property type="entry name" value="peptidoglycan editing factor PgeF"/>
    <property type="match status" value="1"/>
</dbReference>
<evidence type="ECO:0000256" key="11">
    <source>
        <dbReference type="RuleBase" id="RU361274"/>
    </source>
</evidence>
<dbReference type="AlphaFoldDB" id="A0A9D2B3M7"/>
<dbReference type="GO" id="GO:0005507">
    <property type="term" value="F:copper ion binding"/>
    <property type="evidence" value="ECO:0007669"/>
    <property type="project" value="TreeGrafter"/>
</dbReference>
<dbReference type="InterPro" id="IPR011324">
    <property type="entry name" value="Cytotoxic_necrot_fac-like_cat"/>
</dbReference>
<evidence type="ECO:0000256" key="9">
    <source>
        <dbReference type="ARBA" id="ARBA00048968"/>
    </source>
</evidence>
<reference evidence="12" key="2">
    <citation type="submission" date="2021-04" db="EMBL/GenBank/DDBJ databases">
        <authorList>
            <person name="Gilroy R."/>
        </authorList>
    </citation>
    <scope>NUCLEOTIDE SEQUENCE</scope>
    <source>
        <strain evidence="12">ChiSjej1B19-8411</strain>
    </source>
</reference>
<evidence type="ECO:0000256" key="2">
    <source>
        <dbReference type="ARBA" id="ARBA00003215"/>
    </source>
</evidence>
<protein>
    <recommendedName>
        <fullName evidence="11">Purine nucleoside phosphorylase</fullName>
    </recommendedName>
</protein>
<keyword evidence="4" id="KW-0808">Transferase</keyword>
<evidence type="ECO:0000256" key="8">
    <source>
        <dbReference type="ARBA" id="ARBA00047989"/>
    </source>
</evidence>
<comment type="catalytic activity">
    <reaction evidence="9">
        <text>adenosine + phosphate = alpha-D-ribose 1-phosphate + adenine</text>
        <dbReference type="Rhea" id="RHEA:27642"/>
        <dbReference type="ChEBI" id="CHEBI:16335"/>
        <dbReference type="ChEBI" id="CHEBI:16708"/>
        <dbReference type="ChEBI" id="CHEBI:43474"/>
        <dbReference type="ChEBI" id="CHEBI:57720"/>
        <dbReference type="EC" id="2.4.2.1"/>
    </reaction>
    <physiologicalReaction direction="left-to-right" evidence="9">
        <dbReference type="Rhea" id="RHEA:27643"/>
    </physiologicalReaction>
</comment>
<reference evidence="12" key="1">
    <citation type="journal article" date="2021" name="PeerJ">
        <title>Extensive microbial diversity within the chicken gut microbiome revealed by metagenomics and culture.</title>
        <authorList>
            <person name="Gilroy R."/>
            <person name="Ravi A."/>
            <person name="Getino M."/>
            <person name="Pursley I."/>
            <person name="Horton D.L."/>
            <person name="Alikhan N.F."/>
            <person name="Baker D."/>
            <person name="Gharbi K."/>
            <person name="Hall N."/>
            <person name="Watson M."/>
            <person name="Adriaenssens E.M."/>
            <person name="Foster-Nyarko E."/>
            <person name="Jarju S."/>
            <person name="Secka A."/>
            <person name="Antonio M."/>
            <person name="Oren A."/>
            <person name="Chaudhuri R.R."/>
            <person name="La Ragione R."/>
            <person name="Hildebrand F."/>
            <person name="Pallen M.J."/>
        </authorList>
    </citation>
    <scope>NUCLEOTIDE SEQUENCE</scope>
    <source>
        <strain evidence="12">ChiSjej1B19-8411</strain>
    </source>
</reference>
<sequence length="295" mass="33090">MEREHWIRADSKKPGIERREKEGVVYLAYPALEQTGMVVHGFSTRLGGVSTGIWSSMNLSYSRGDDPDAVTENYHRIARAIGFPFESLVASHQTHTTNVQAVTEADRGKGIWRERDITDVDGMITNVPNVTLATFYADCVPLYFVDPVRRAIGLSHSGWRGTVGKMGAETVKAMEKAYGSRPEDIITAIGPSICQDCYEVSEDVIEAFRENFEEKDWPGLFYRKENGKYQLNLWEANKIILLEAGILPEHISMPNLCTCCNPQLLFSHRASHGKRGNLGAFLMLKEEMDGSGRDR</sequence>
<evidence type="ECO:0000313" key="12">
    <source>
        <dbReference type="EMBL" id="HIX59214.1"/>
    </source>
</evidence>
<proteinExistence type="inferred from homology"/>
<evidence type="ECO:0000256" key="3">
    <source>
        <dbReference type="ARBA" id="ARBA00007353"/>
    </source>
</evidence>
<dbReference type="Proteomes" id="UP000886817">
    <property type="component" value="Unassembled WGS sequence"/>
</dbReference>
<dbReference type="InterPro" id="IPR003730">
    <property type="entry name" value="Cu_polyphenol_OxRdtase"/>
</dbReference>
<dbReference type="InterPro" id="IPR038371">
    <property type="entry name" value="Cu_polyphenol_OxRdtase_sf"/>
</dbReference>
<comment type="catalytic activity">
    <reaction evidence="8">
        <text>adenosine + H2O + H(+) = inosine + NH4(+)</text>
        <dbReference type="Rhea" id="RHEA:24408"/>
        <dbReference type="ChEBI" id="CHEBI:15377"/>
        <dbReference type="ChEBI" id="CHEBI:15378"/>
        <dbReference type="ChEBI" id="CHEBI:16335"/>
        <dbReference type="ChEBI" id="CHEBI:17596"/>
        <dbReference type="ChEBI" id="CHEBI:28938"/>
        <dbReference type="EC" id="3.5.4.4"/>
    </reaction>
    <physiologicalReaction direction="left-to-right" evidence="8">
        <dbReference type="Rhea" id="RHEA:24409"/>
    </physiologicalReaction>
</comment>
<dbReference type="GO" id="GO:0017061">
    <property type="term" value="F:S-methyl-5-thioadenosine phosphorylase activity"/>
    <property type="evidence" value="ECO:0007669"/>
    <property type="project" value="UniProtKB-EC"/>
</dbReference>
<evidence type="ECO:0000256" key="4">
    <source>
        <dbReference type="ARBA" id="ARBA00022679"/>
    </source>
</evidence>
<dbReference type="Gene3D" id="3.60.140.10">
    <property type="entry name" value="CNF1/YfiH-like putative cysteine hydrolases"/>
    <property type="match status" value="1"/>
</dbReference>
<evidence type="ECO:0000256" key="1">
    <source>
        <dbReference type="ARBA" id="ARBA00000553"/>
    </source>
</evidence>
<evidence type="ECO:0000256" key="10">
    <source>
        <dbReference type="ARBA" id="ARBA00049893"/>
    </source>
</evidence>
<comment type="similarity">
    <text evidence="3 11">Belongs to the purine nucleoside phosphorylase YfiH/LACC1 family.</text>
</comment>
<keyword evidence="6" id="KW-0378">Hydrolase</keyword>
<comment type="catalytic activity">
    <reaction evidence="1">
        <text>inosine + phosphate = alpha-D-ribose 1-phosphate + hypoxanthine</text>
        <dbReference type="Rhea" id="RHEA:27646"/>
        <dbReference type="ChEBI" id="CHEBI:17368"/>
        <dbReference type="ChEBI" id="CHEBI:17596"/>
        <dbReference type="ChEBI" id="CHEBI:43474"/>
        <dbReference type="ChEBI" id="CHEBI:57720"/>
        <dbReference type="EC" id="2.4.2.1"/>
    </reaction>
    <physiologicalReaction direction="left-to-right" evidence="1">
        <dbReference type="Rhea" id="RHEA:27647"/>
    </physiologicalReaction>
</comment>
<dbReference type="EMBL" id="DXEX01000131">
    <property type="protein sequence ID" value="HIX59214.1"/>
    <property type="molecule type" value="Genomic_DNA"/>
</dbReference>
<dbReference type="Pfam" id="PF02578">
    <property type="entry name" value="Cu-oxidase_4"/>
    <property type="match status" value="1"/>
</dbReference>
<evidence type="ECO:0000313" key="13">
    <source>
        <dbReference type="Proteomes" id="UP000886817"/>
    </source>
</evidence>
<keyword evidence="7" id="KW-0862">Zinc</keyword>
<dbReference type="PANTHER" id="PTHR30616">
    <property type="entry name" value="UNCHARACTERIZED PROTEIN YFIH"/>
    <property type="match status" value="1"/>
</dbReference>
<gene>
    <name evidence="12" type="primary">pgeF</name>
    <name evidence="12" type="ORF">IAA45_05805</name>
</gene>
<accession>A0A9D2B3M7</accession>
<keyword evidence="5" id="KW-0479">Metal-binding</keyword>
<evidence type="ECO:0000256" key="6">
    <source>
        <dbReference type="ARBA" id="ARBA00022801"/>
    </source>
</evidence>
<dbReference type="GO" id="GO:0016787">
    <property type="term" value="F:hydrolase activity"/>
    <property type="evidence" value="ECO:0007669"/>
    <property type="project" value="UniProtKB-KW"/>
</dbReference>